<feature type="transmembrane region" description="Helical" evidence="5">
    <location>
        <begin position="236"/>
        <end position="253"/>
    </location>
</feature>
<keyword evidence="2 5" id="KW-0812">Transmembrane</keyword>
<keyword evidence="4 5" id="KW-0472">Membrane</keyword>
<comment type="caution">
    <text evidence="6">The sequence shown here is derived from an EMBL/GenBank/DDBJ whole genome shotgun (WGS) entry which is preliminary data.</text>
</comment>
<dbReference type="EMBL" id="JBHSKX010000002">
    <property type="protein sequence ID" value="MFC5367256.1"/>
    <property type="molecule type" value="Genomic_DNA"/>
</dbReference>
<dbReference type="Pfam" id="PF01925">
    <property type="entry name" value="TauE"/>
    <property type="match status" value="1"/>
</dbReference>
<accession>A0ABD5RBI3</accession>
<dbReference type="GO" id="GO:0005886">
    <property type="term" value="C:plasma membrane"/>
    <property type="evidence" value="ECO:0007669"/>
    <property type="project" value="UniProtKB-SubCell"/>
</dbReference>
<feature type="transmembrane region" description="Helical" evidence="5">
    <location>
        <begin position="37"/>
        <end position="59"/>
    </location>
</feature>
<feature type="transmembrane region" description="Helical" evidence="5">
    <location>
        <begin position="140"/>
        <end position="161"/>
    </location>
</feature>
<feature type="transmembrane region" description="Helical" evidence="5">
    <location>
        <begin position="102"/>
        <end position="119"/>
    </location>
</feature>
<keyword evidence="3 5" id="KW-1133">Transmembrane helix</keyword>
<evidence type="ECO:0000313" key="7">
    <source>
        <dbReference type="Proteomes" id="UP001596201"/>
    </source>
</evidence>
<evidence type="ECO:0000256" key="3">
    <source>
        <dbReference type="ARBA" id="ARBA00022989"/>
    </source>
</evidence>
<gene>
    <name evidence="6" type="ORF">ACFPJ5_09910</name>
</gene>
<evidence type="ECO:0000256" key="4">
    <source>
        <dbReference type="ARBA" id="ARBA00023136"/>
    </source>
</evidence>
<comment type="subcellular location">
    <subcellularLocation>
        <location evidence="5">Cell membrane</location>
        <topology evidence="5">Multi-pass membrane protein</topology>
    </subcellularLocation>
    <subcellularLocation>
        <location evidence="1">Membrane</location>
        <topology evidence="1">Multi-pass membrane protein</topology>
    </subcellularLocation>
</comment>
<protein>
    <recommendedName>
        <fullName evidence="5">Probable membrane transporter protein</fullName>
    </recommendedName>
</protein>
<feature type="transmembrane region" description="Helical" evidence="5">
    <location>
        <begin position="207"/>
        <end position="224"/>
    </location>
</feature>
<dbReference type="Proteomes" id="UP001596201">
    <property type="component" value="Unassembled WGS sequence"/>
</dbReference>
<evidence type="ECO:0000256" key="5">
    <source>
        <dbReference type="RuleBase" id="RU363041"/>
    </source>
</evidence>
<dbReference type="InterPro" id="IPR051598">
    <property type="entry name" value="TSUP/Inactive_protease-like"/>
</dbReference>
<proteinExistence type="inferred from homology"/>
<reference evidence="6 7" key="1">
    <citation type="journal article" date="2019" name="Int. J. Syst. Evol. Microbiol.">
        <title>The Global Catalogue of Microorganisms (GCM) 10K type strain sequencing project: providing services to taxonomists for standard genome sequencing and annotation.</title>
        <authorList>
            <consortium name="The Broad Institute Genomics Platform"/>
            <consortium name="The Broad Institute Genome Sequencing Center for Infectious Disease"/>
            <person name="Wu L."/>
            <person name="Ma J."/>
        </authorList>
    </citation>
    <scope>NUCLEOTIDE SEQUENCE [LARGE SCALE GENOMIC DNA]</scope>
    <source>
        <strain evidence="6 7">CGMCC 1.12237</strain>
    </source>
</reference>
<name>A0ABD5RBI3_9EURY</name>
<evidence type="ECO:0000256" key="2">
    <source>
        <dbReference type="ARBA" id="ARBA00022692"/>
    </source>
</evidence>
<feature type="transmembrane region" description="Helical" evidence="5">
    <location>
        <begin position="167"/>
        <end position="195"/>
    </location>
</feature>
<keyword evidence="5" id="KW-1003">Cell membrane</keyword>
<dbReference type="RefSeq" id="WP_227229518.1">
    <property type="nucleotide sequence ID" value="NZ_JAJCVJ010000002.1"/>
</dbReference>
<evidence type="ECO:0000313" key="6">
    <source>
        <dbReference type="EMBL" id="MFC5367256.1"/>
    </source>
</evidence>
<dbReference type="PANTHER" id="PTHR43701:SF2">
    <property type="entry name" value="MEMBRANE TRANSPORTER PROTEIN YJNA-RELATED"/>
    <property type="match status" value="1"/>
</dbReference>
<sequence length="254" mass="25400">MPTTETLLLLAVIGLCSGVVGGIGGPGGIPVIVSLNLLLVLSSPVVAATTSSVFVVATVTATALYRYSDGIEWGLAVLVGVPALLGTQVGTRTAVGLSVARFEQVLAATLLLAVAGIVYRQRTRERDPSESTTGWRRWPIAVLVGVGSLLVGVVAGITGIGGPALTVPLLLVVGIAPITAIGAGLASGVLITVAAALGHAVQGNPPALLPAIVVGVPYVCAQVVGWKYVHVVSERTVAYSIAAVALLGVVGVLL</sequence>
<dbReference type="PANTHER" id="PTHR43701">
    <property type="entry name" value="MEMBRANE TRANSPORTER PROTEIN MJ0441-RELATED"/>
    <property type="match status" value="1"/>
</dbReference>
<organism evidence="6 7">
    <name type="scientific">Salinirubrum litoreum</name>
    <dbReference type="NCBI Taxonomy" id="1126234"/>
    <lineage>
        <taxon>Archaea</taxon>
        <taxon>Methanobacteriati</taxon>
        <taxon>Methanobacteriota</taxon>
        <taxon>Stenosarchaea group</taxon>
        <taxon>Halobacteria</taxon>
        <taxon>Halobacteriales</taxon>
        <taxon>Haloferacaceae</taxon>
        <taxon>Salinirubrum</taxon>
    </lineage>
</organism>
<comment type="similarity">
    <text evidence="5">Belongs to the 4-toluene sulfonate uptake permease (TSUP) (TC 2.A.102) family.</text>
</comment>
<dbReference type="AlphaFoldDB" id="A0ABD5RBI3"/>
<evidence type="ECO:0000256" key="1">
    <source>
        <dbReference type="ARBA" id="ARBA00004141"/>
    </source>
</evidence>
<feature type="transmembrane region" description="Helical" evidence="5">
    <location>
        <begin position="71"/>
        <end position="90"/>
    </location>
</feature>
<dbReference type="InterPro" id="IPR002781">
    <property type="entry name" value="TM_pro_TauE-like"/>
</dbReference>
<keyword evidence="7" id="KW-1185">Reference proteome</keyword>